<dbReference type="Proteomes" id="UP001153076">
    <property type="component" value="Unassembled WGS sequence"/>
</dbReference>
<accession>A0A9Q1QDA1</accession>
<evidence type="ECO:0000256" key="2">
    <source>
        <dbReference type="ARBA" id="ARBA00023242"/>
    </source>
</evidence>
<dbReference type="Pfam" id="PF06203">
    <property type="entry name" value="CCT"/>
    <property type="match status" value="1"/>
</dbReference>
<comment type="subcellular location">
    <subcellularLocation>
        <location evidence="1 3">Nucleus</location>
    </subcellularLocation>
</comment>
<evidence type="ECO:0000313" key="7">
    <source>
        <dbReference type="Proteomes" id="UP001153076"/>
    </source>
</evidence>
<sequence length="203" mass="22245">MVKAGRKIKGQPGAQASRVHARSGEDDEYVNAKGLVTAICQVLFLVTTICQIQLVDNIQLAEFAVVMNVVATNIRGYVGNGLNLLAGGREVYNLVRDSRSMNEFDTVSENLSSSVSLLKLALDNVSDNCGFKSGVLTRPLLPQTPLPPTPIPIPMLSPITKFEKRVRYASRKARADVRKRVKGRFVKAGDAYDYDPLSHTRSI</sequence>
<dbReference type="OrthoDB" id="153872at2759"/>
<comment type="caution">
    <text evidence="6">The sequence shown here is derived from an EMBL/GenBank/DDBJ whole genome shotgun (WGS) entry which is preliminary data.</text>
</comment>
<gene>
    <name evidence="6" type="ORF">Cgig2_007481</name>
</gene>
<keyword evidence="7" id="KW-1185">Reference proteome</keyword>
<evidence type="ECO:0000259" key="5">
    <source>
        <dbReference type="PROSITE" id="PS51017"/>
    </source>
</evidence>
<feature type="region of interest" description="Disordered" evidence="4">
    <location>
        <begin position="1"/>
        <end position="20"/>
    </location>
</feature>
<organism evidence="6 7">
    <name type="scientific">Carnegiea gigantea</name>
    <dbReference type="NCBI Taxonomy" id="171969"/>
    <lineage>
        <taxon>Eukaryota</taxon>
        <taxon>Viridiplantae</taxon>
        <taxon>Streptophyta</taxon>
        <taxon>Embryophyta</taxon>
        <taxon>Tracheophyta</taxon>
        <taxon>Spermatophyta</taxon>
        <taxon>Magnoliopsida</taxon>
        <taxon>eudicotyledons</taxon>
        <taxon>Gunneridae</taxon>
        <taxon>Pentapetalae</taxon>
        <taxon>Caryophyllales</taxon>
        <taxon>Cactineae</taxon>
        <taxon>Cactaceae</taxon>
        <taxon>Cactoideae</taxon>
        <taxon>Echinocereeae</taxon>
        <taxon>Carnegiea</taxon>
    </lineage>
</organism>
<reference evidence="6" key="1">
    <citation type="submission" date="2022-04" db="EMBL/GenBank/DDBJ databases">
        <title>Carnegiea gigantea Genome sequencing and assembly v2.</title>
        <authorList>
            <person name="Copetti D."/>
            <person name="Sanderson M.J."/>
            <person name="Burquez A."/>
            <person name="Wojciechowski M.F."/>
        </authorList>
    </citation>
    <scope>NUCLEOTIDE SEQUENCE</scope>
    <source>
        <strain evidence="6">SGP5-SGP5p</strain>
        <tissue evidence="6">Aerial part</tissue>
    </source>
</reference>
<feature type="domain" description="CCT" evidence="5">
    <location>
        <begin position="146"/>
        <end position="188"/>
    </location>
</feature>
<dbReference type="InterPro" id="IPR010402">
    <property type="entry name" value="CCT_domain"/>
</dbReference>
<evidence type="ECO:0000256" key="3">
    <source>
        <dbReference type="PROSITE-ProRule" id="PRU00357"/>
    </source>
</evidence>
<proteinExistence type="predicted"/>
<dbReference type="EMBL" id="JAKOGI010000297">
    <property type="protein sequence ID" value="KAJ8437504.1"/>
    <property type="molecule type" value="Genomic_DNA"/>
</dbReference>
<evidence type="ECO:0000256" key="1">
    <source>
        <dbReference type="ARBA" id="ARBA00004123"/>
    </source>
</evidence>
<evidence type="ECO:0000313" key="6">
    <source>
        <dbReference type="EMBL" id="KAJ8437504.1"/>
    </source>
</evidence>
<name>A0A9Q1QDA1_9CARY</name>
<protein>
    <recommendedName>
        <fullName evidence="5">CCT domain-containing protein</fullName>
    </recommendedName>
</protein>
<dbReference type="AlphaFoldDB" id="A0A9Q1QDA1"/>
<evidence type="ECO:0000256" key="4">
    <source>
        <dbReference type="SAM" id="MobiDB-lite"/>
    </source>
</evidence>
<dbReference type="PROSITE" id="PS51017">
    <property type="entry name" value="CCT"/>
    <property type="match status" value="1"/>
</dbReference>
<keyword evidence="2 3" id="KW-0539">Nucleus</keyword>
<dbReference type="GO" id="GO:0005634">
    <property type="term" value="C:nucleus"/>
    <property type="evidence" value="ECO:0007669"/>
    <property type="project" value="UniProtKB-SubCell"/>
</dbReference>